<dbReference type="EMBL" id="CP003326">
    <property type="protein sequence ID" value="AFS78039.1"/>
    <property type="molecule type" value="Genomic_DNA"/>
</dbReference>
<dbReference type="STRING" id="1128398.Curi_c10250"/>
<protein>
    <submittedName>
        <fullName evidence="1">Uncharacterized protein</fullName>
    </submittedName>
</protein>
<dbReference type="HOGENOM" id="CLU_1640802_0_0_9"/>
<reference evidence="1 2" key="1">
    <citation type="journal article" date="2012" name="PLoS ONE">
        <title>The purine-utilizing bacterium Clostridium acidurici 9a: a genome-guided metabolic reconsideration.</title>
        <authorList>
            <person name="Hartwich K."/>
            <person name="Poehlein A."/>
            <person name="Daniel R."/>
        </authorList>
    </citation>
    <scope>NUCLEOTIDE SEQUENCE [LARGE SCALE GENOMIC DNA]</scope>
    <source>
        <strain evidence="2">ATCC 7906 / DSM 604 / BCRC 14475 / CIP 104303 / KCTC 5404 / NCIMB 10678 / 9a</strain>
    </source>
</reference>
<keyword evidence="2" id="KW-1185">Reference proteome</keyword>
<dbReference type="KEGG" id="cad:Curi_c10250"/>
<evidence type="ECO:0000313" key="2">
    <source>
        <dbReference type="Proteomes" id="UP000006094"/>
    </source>
</evidence>
<dbReference type="RefSeq" id="WP_014967176.1">
    <property type="nucleotide sequence ID" value="NC_018664.1"/>
</dbReference>
<dbReference type="AlphaFoldDB" id="K0AXW6"/>
<evidence type="ECO:0000313" key="1">
    <source>
        <dbReference type="EMBL" id="AFS78039.1"/>
    </source>
</evidence>
<gene>
    <name evidence="1" type="ordered locus">Curi_c10250</name>
</gene>
<organism evidence="1 2">
    <name type="scientific">Gottschalkia acidurici (strain ATCC 7906 / DSM 604 / BCRC 14475 / CIP 104303 / KCTC 5404 / NCIMB 10678 / 9a)</name>
    <name type="common">Clostridium acidurici</name>
    <dbReference type="NCBI Taxonomy" id="1128398"/>
    <lineage>
        <taxon>Bacteria</taxon>
        <taxon>Bacillati</taxon>
        <taxon>Bacillota</taxon>
        <taxon>Tissierellia</taxon>
        <taxon>Tissierellales</taxon>
        <taxon>Gottschalkiaceae</taxon>
        <taxon>Gottschalkia</taxon>
    </lineage>
</organism>
<name>K0AXW6_GOTA9</name>
<sequence>MPVTVSHSNKYTRKENSLFKVILDYSIDQVIGVIILLHGKKYIMRNLFKFRIVDNKSGELTLRAKVSPQLFNELKAYDGYLENAINLLDGISESKLDYDKGNIFIKYSTDVVGEETIMNWINKIIDMTVDNYDLISESSGSGLDEVMDELQQKLKKEVLYI</sequence>
<dbReference type="Proteomes" id="UP000006094">
    <property type="component" value="Chromosome"/>
</dbReference>
<accession>K0AXW6</accession>
<proteinExistence type="predicted"/>
<dbReference type="eggNOG" id="ENOG5030U2T">
    <property type="taxonomic scope" value="Bacteria"/>
</dbReference>